<dbReference type="InterPro" id="IPR045596">
    <property type="entry name" value="DUF6459"/>
</dbReference>
<accession>A0ABW1J3R0</accession>
<name>A0ABW1J3R0_9PSEU</name>
<evidence type="ECO:0000313" key="2">
    <source>
        <dbReference type="EMBL" id="MFC5995047.1"/>
    </source>
</evidence>
<keyword evidence="3" id="KW-1185">Reference proteome</keyword>
<dbReference type="Proteomes" id="UP001596302">
    <property type="component" value="Unassembled WGS sequence"/>
</dbReference>
<reference evidence="3" key="1">
    <citation type="journal article" date="2019" name="Int. J. Syst. Evol. Microbiol.">
        <title>The Global Catalogue of Microorganisms (GCM) 10K type strain sequencing project: providing services to taxonomists for standard genome sequencing and annotation.</title>
        <authorList>
            <consortium name="The Broad Institute Genomics Platform"/>
            <consortium name="The Broad Institute Genome Sequencing Center for Infectious Disease"/>
            <person name="Wu L."/>
            <person name="Ma J."/>
        </authorList>
    </citation>
    <scope>NUCLEOTIDE SEQUENCE [LARGE SCALE GENOMIC DNA]</scope>
    <source>
        <strain evidence="3">CCM 8391</strain>
    </source>
</reference>
<sequence length="162" mass="17750">MTTAALAAPGPRGSEQRRPRLRRLQYEPDPAPDGAQLALATVRPAPSVPLPRPQPTLEDGAARRRARQVLQFVLEVLDGRRPAPHLEPYVAPAVLRYVTAAVDRPDLRHDRAGRLCSLRLDLPRTGVAETAAVCRFGGRIRALAARFELDDGGWRCTALRLG</sequence>
<organism evidence="2 3">
    <name type="scientific">Pseudonocardia hispaniensis</name>
    <dbReference type="NCBI Taxonomy" id="904933"/>
    <lineage>
        <taxon>Bacteria</taxon>
        <taxon>Bacillati</taxon>
        <taxon>Actinomycetota</taxon>
        <taxon>Actinomycetes</taxon>
        <taxon>Pseudonocardiales</taxon>
        <taxon>Pseudonocardiaceae</taxon>
        <taxon>Pseudonocardia</taxon>
    </lineage>
</organism>
<evidence type="ECO:0000313" key="3">
    <source>
        <dbReference type="Proteomes" id="UP001596302"/>
    </source>
</evidence>
<comment type="caution">
    <text evidence="2">The sequence shown here is derived from an EMBL/GenBank/DDBJ whole genome shotgun (WGS) entry which is preliminary data.</text>
</comment>
<dbReference type="Pfam" id="PF20060">
    <property type="entry name" value="DUF6459"/>
    <property type="match status" value="1"/>
</dbReference>
<dbReference type="EMBL" id="JBHSQW010000026">
    <property type="protein sequence ID" value="MFC5995047.1"/>
    <property type="molecule type" value="Genomic_DNA"/>
</dbReference>
<gene>
    <name evidence="2" type="ORF">ACFQE5_12575</name>
</gene>
<proteinExistence type="predicted"/>
<dbReference type="RefSeq" id="WP_379585075.1">
    <property type="nucleotide sequence ID" value="NZ_JBHSQW010000026.1"/>
</dbReference>
<feature type="region of interest" description="Disordered" evidence="1">
    <location>
        <begin position="1"/>
        <end position="20"/>
    </location>
</feature>
<protein>
    <submittedName>
        <fullName evidence="2">Rv3235 family protein</fullName>
    </submittedName>
</protein>
<evidence type="ECO:0000256" key="1">
    <source>
        <dbReference type="SAM" id="MobiDB-lite"/>
    </source>
</evidence>